<accession>W0V2Y5</accession>
<dbReference type="AlphaFoldDB" id="W0V2Y5"/>
<dbReference type="RefSeq" id="WP_144241505.1">
    <property type="nucleotide sequence ID" value="NZ_BCTH01000137.1"/>
</dbReference>
<dbReference type="HOGENOM" id="CLU_1710805_0_0_4"/>
<dbReference type="KEGG" id="jag:GJA_2568"/>
<reference evidence="1 2" key="1">
    <citation type="journal article" date="2015" name="Genome Announc.">
        <title>Genome Sequence of Mushroom Soft-Rot Pathogen Janthinobacterium agaricidamnosum.</title>
        <authorList>
            <person name="Graupner K."/>
            <person name="Lackner G."/>
            <person name="Hertweck C."/>
        </authorList>
    </citation>
    <scope>NUCLEOTIDE SEQUENCE [LARGE SCALE GENOMIC DNA]</scope>
    <source>
        <strain evidence="2">NBRC 102515 / DSM 9628</strain>
    </source>
</reference>
<organism evidence="1 2">
    <name type="scientific">Janthinobacterium agaricidamnosum NBRC 102515 = DSM 9628</name>
    <dbReference type="NCBI Taxonomy" id="1349767"/>
    <lineage>
        <taxon>Bacteria</taxon>
        <taxon>Pseudomonadati</taxon>
        <taxon>Pseudomonadota</taxon>
        <taxon>Betaproteobacteria</taxon>
        <taxon>Burkholderiales</taxon>
        <taxon>Oxalobacteraceae</taxon>
        <taxon>Janthinobacterium</taxon>
    </lineage>
</organism>
<dbReference type="STRING" id="1349767.GJA_2568"/>
<sequence>MSASFFGDAVTFTDLNGYSVVEVTVPYKMFCGGGIDTDAKGQTSLRYVANHWSRYPARRSLAVPAKATGVCHCLTLPEYAAFKKHLQTVWKKSLCQAILIRTSNNRLAKDEVSGKIRPQQTTAQKITIFFGENGTSYEEVTRKFKWLALNFLQ</sequence>
<name>W0V2Y5_9BURK</name>
<dbReference type="Proteomes" id="UP000027604">
    <property type="component" value="Chromosome I"/>
</dbReference>
<gene>
    <name evidence="1" type="ORF">GJA_2568</name>
</gene>
<evidence type="ECO:0000313" key="1">
    <source>
        <dbReference type="EMBL" id="CDG83199.1"/>
    </source>
</evidence>
<dbReference type="EMBL" id="HG322949">
    <property type="protein sequence ID" value="CDG83199.1"/>
    <property type="molecule type" value="Genomic_DNA"/>
</dbReference>
<proteinExistence type="predicted"/>
<evidence type="ECO:0000313" key="2">
    <source>
        <dbReference type="Proteomes" id="UP000027604"/>
    </source>
</evidence>
<dbReference type="OrthoDB" id="7004036at2"/>
<protein>
    <submittedName>
        <fullName evidence="1">Uncharacterized protein</fullName>
    </submittedName>
</protein>
<keyword evidence="2" id="KW-1185">Reference proteome</keyword>
<dbReference type="eggNOG" id="ENOG50316EF">
    <property type="taxonomic scope" value="Bacteria"/>
</dbReference>